<keyword evidence="2" id="KW-1185">Reference proteome</keyword>
<accession>A0A0D9XR62</accession>
<reference evidence="1" key="3">
    <citation type="submission" date="2015-04" db="UniProtKB">
        <authorList>
            <consortium name="EnsemblPlants"/>
        </authorList>
    </citation>
    <scope>IDENTIFICATION</scope>
</reference>
<dbReference type="AlphaFoldDB" id="A0A0D9XR62"/>
<sequence length="247" mass="26827">MTSFCEWVKTDGIYHLKLTGVDGHHYLTMEALRELKLKLAEIRKLASSEQPPCRGLITSSSSTTDDTGSFCEGIDYKSLRANMAAPVAEQAKALGDGLAAVVKELLAMPMPTVCAATGVAASLGLALAMAHDDLAVLGDAYYRLGNVEDGGVAVPPHVAALVREKTERWYTLTTLKSRWRSGGWMKGWRFADAAADTRDGVVREAERLVGEWWAAGDGAVNGEVHAEMRRQLYRESWEAVCAVVPDE</sequence>
<dbReference type="STRING" id="77586.A0A0D9XR62"/>
<evidence type="ECO:0000313" key="2">
    <source>
        <dbReference type="Proteomes" id="UP000032180"/>
    </source>
</evidence>
<dbReference type="Gene3D" id="3.90.226.10">
    <property type="entry name" value="2-enoyl-CoA Hydratase, Chain A, domain 1"/>
    <property type="match status" value="1"/>
</dbReference>
<dbReference type="InterPro" id="IPR029045">
    <property type="entry name" value="ClpP/crotonase-like_dom_sf"/>
</dbReference>
<dbReference type="PANTHER" id="PTHR43459">
    <property type="entry name" value="ENOYL-COA HYDRATASE"/>
    <property type="match status" value="1"/>
</dbReference>
<dbReference type="Gramene" id="LPERR11G08290.1">
    <property type="protein sequence ID" value="LPERR11G08290.1"/>
    <property type="gene ID" value="LPERR11G08290"/>
</dbReference>
<organism evidence="1 2">
    <name type="scientific">Leersia perrieri</name>
    <dbReference type="NCBI Taxonomy" id="77586"/>
    <lineage>
        <taxon>Eukaryota</taxon>
        <taxon>Viridiplantae</taxon>
        <taxon>Streptophyta</taxon>
        <taxon>Embryophyta</taxon>
        <taxon>Tracheophyta</taxon>
        <taxon>Spermatophyta</taxon>
        <taxon>Magnoliopsida</taxon>
        <taxon>Liliopsida</taxon>
        <taxon>Poales</taxon>
        <taxon>Poaceae</taxon>
        <taxon>BOP clade</taxon>
        <taxon>Oryzoideae</taxon>
        <taxon>Oryzeae</taxon>
        <taxon>Oryzinae</taxon>
        <taxon>Leersia</taxon>
    </lineage>
</organism>
<dbReference type="eggNOG" id="ENOG502R5II">
    <property type="taxonomic scope" value="Eukaryota"/>
</dbReference>
<dbReference type="PANTHER" id="PTHR43459:SF5">
    <property type="entry name" value="OS11G0270000 PROTEIN"/>
    <property type="match status" value="1"/>
</dbReference>
<name>A0A0D9XR62_9ORYZ</name>
<dbReference type="Proteomes" id="UP000032180">
    <property type="component" value="Chromosome 11"/>
</dbReference>
<dbReference type="SUPFAM" id="SSF52096">
    <property type="entry name" value="ClpP/crotonase"/>
    <property type="match status" value="1"/>
</dbReference>
<dbReference type="EnsemblPlants" id="LPERR11G08290.1">
    <property type="protein sequence ID" value="LPERR11G08290.1"/>
    <property type="gene ID" value="LPERR11G08290"/>
</dbReference>
<reference evidence="1 2" key="1">
    <citation type="submission" date="2012-08" db="EMBL/GenBank/DDBJ databases">
        <title>Oryza genome evolution.</title>
        <authorList>
            <person name="Wing R.A."/>
        </authorList>
    </citation>
    <scope>NUCLEOTIDE SEQUENCE</scope>
</reference>
<evidence type="ECO:0000313" key="1">
    <source>
        <dbReference type="EnsemblPlants" id="LPERR11G08290.1"/>
    </source>
</evidence>
<reference evidence="2" key="2">
    <citation type="submission" date="2013-12" db="EMBL/GenBank/DDBJ databases">
        <authorList>
            <person name="Yu Y."/>
            <person name="Lee S."/>
            <person name="de Baynast K."/>
            <person name="Wissotski M."/>
            <person name="Liu L."/>
            <person name="Talag J."/>
            <person name="Goicoechea J."/>
            <person name="Angelova A."/>
            <person name="Jetty R."/>
            <person name="Kudrna D."/>
            <person name="Golser W."/>
            <person name="Rivera L."/>
            <person name="Zhang J."/>
            <person name="Wing R."/>
        </authorList>
    </citation>
    <scope>NUCLEOTIDE SEQUENCE</scope>
</reference>
<dbReference type="HOGENOM" id="CLU_098101_0_0_1"/>
<proteinExistence type="predicted"/>
<protein>
    <submittedName>
        <fullName evidence="1">Uncharacterized protein</fullName>
    </submittedName>
</protein>